<proteinExistence type="predicted"/>
<keyword evidence="1" id="KW-0812">Transmembrane</keyword>
<keyword evidence="3" id="KW-1185">Reference proteome</keyword>
<organism evidence="2 3">
    <name type="scientific">Salsuginibacillus halophilus</name>
    <dbReference type="NCBI Taxonomy" id="517424"/>
    <lineage>
        <taxon>Bacteria</taxon>
        <taxon>Bacillati</taxon>
        <taxon>Bacillota</taxon>
        <taxon>Bacilli</taxon>
        <taxon>Bacillales</taxon>
        <taxon>Bacillaceae</taxon>
        <taxon>Salsuginibacillus</taxon>
    </lineage>
</organism>
<feature type="transmembrane region" description="Helical" evidence="1">
    <location>
        <begin position="29"/>
        <end position="47"/>
    </location>
</feature>
<feature type="transmembrane region" description="Helical" evidence="1">
    <location>
        <begin position="5"/>
        <end position="23"/>
    </location>
</feature>
<comment type="caution">
    <text evidence="2">The sequence shown here is derived from an EMBL/GenBank/DDBJ whole genome shotgun (WGS) entry which is preliminary data.</text>
</comment>
<keyword evidence="1" id="KW-0472">Membrane</keyword>
<reference evidence="2 3" key="1">
    <citation type="submission" date="2018-03" db="EMBL/GenBank/DDBJ databases">
        <title>Genomic Encyclopedia of Type Strains, Phase III (KMG-III): the genomes of soil and plant-associated and newly described type strains.</title>
        <authorList>
            <person name="Whitman W."/>
        </authorList>
    </citation>
    <scope>NUCLEOTIDE SEQUENCE [LARGE SCALE GENOMIC DNA]</scope>
    <source>
        <strain evidence="2 3">CGMCC 1.07653</strain>
    </source>
</reference>
<sequence>MERNYLTIVTVGLMLIVVSSVMIQDHSPYAAGILSGVSLTIMGFAAYKMLQKERGKKPHPNETG</sequence>
<dbReference type="EMBL" id="PYAV01000007">
    <property type="protein sequence ID" value="PSL45165.1"/>
    <property type="molecule type" value="Genomic_DNA"/>
</dbReference>
<accession>A0A2P8HG29</accession>
<name>A0A2P8HG29_9BACI</name>
<protein>
    <submittedName>
        <fullName evidence="2">Uncharacterized protein</fullName>
    </submittedName>
</protein>
<keyword evidence="1" id="KW-1133">Transmembrane helix</keyword>
<dbReference type="AlphaFoldDB" id="A0A2P8HG29"/>
<dbReference type="Proteomes" id="UP000242310">
    <property type="component" value="Unassembled WGS sequence"/>
</dbReference>
<evidence type="ECO:0000313" key="3">
    <source>
        <dbReference type="Proteomes" id="UP000242310"/>
    </source>
</evidence>
<gene>
    <name evidence="2" type="ORF">B0H94_107170</name>
</gene>
<evidence type="ECO:0000313" key="2">
    <source>
        <dbReference type="EMBL" id="PSL45165.1"/>
    </source>
</evidence>
<evidence type="ECO:0000256" key="1">
    <source>
        <dbReference type="SAM" id="Phobius"/>
    </source>
</evidence>
<dbReference type="RefSeq" id="WP_106588812.1">
    <property type="nucleotide sequence ID" value="NZ_PYAV01000007.1"/>
</dbReference>